<dbReference type="InterPro" id="IPR007156">
    <property type="entry name" value="MamQ_LemA"/>
</dbReference>
<evidence type="ECO:0000256" key="1">
    <source>
        <dbReference type="ARBA" id="ARBA00004167"/>
    </source>
</evidence>
<sequence length="222" mass="25575">MANQLDELNGLVFEEGRDVNVINKRIPIKTGKGSVVFEIILWLLLVIPGLVFLLLKIKAKNRLAQIEQRIQHNASQIDNFLEQRVVIMQNMVSIVEKSVDLDKDVMTQVAAYRSGMNLNDENRSQNASQIDALVGRINVQIERYPELKAHGALREAMQQNMYLQKEITAAREIYNDTVFEWNRTINQWPTYMIVASKNGYTTRIPFATSREMKQKAVSNFFE</sequence>
<dbReference type="Pfam" id="PF04011">
    <property type="entry name" value="LemA"/>
    <property type="match status" value="1"/>
</dbReference>
<organism evidence="7 8">
    <name type="scientific">Mycoplasma tauri</name>
    <dbReference type="NCBI Taxonomy" id="547987"/>
    <lineage>
        <taxon>Bacteria</taxon>
        <taxon>Bacillati</taxon>
        <taxon>Mycoplasmatota</taxon>
        <taxon>Mollicutes</taxon>
        <taxon>Mycoplasmataceae</taxon>
        <taxon>Mycoplasma</taxon>
    </lineage>
</organism>
<dbReference type="InterPro" id="IPR023353">
    <property type="entry name" value="LemA-like_dom_sf"/>
</dbReference>
<gene>
    <name evidence="7" type="ORF">LAD73_01240</name>
</gene>
<proteinExistence type="inferred from homology"/>
<dbReference type="PANTHER" id="PTHR34478:SF2">
    <property type="entry name" value="MEMBRANE PROTEIN"/>
    <property type="match status" value="1"/>
</dbReference>
<evidence type="ECO:0000313" key="8">
    <source>
        <dbReference type="Proteomes" id="UP000772186"/>
    </source>
</evidence>
<keyword evidence="3 6" id="KW-0812">Transmembrane</keyword>
<dbReference type="EMBL" id="JAIQBY010000006">
    <property type="protein sequence ID" value="MBZ4195342.1"/>
    <property type="molecule type" value="Genomic_DNA"/>
</dbReference>
<dbReference type="Proteomes" id="UP000772186">
    <property type="component" value="Unassembled WGS sequence"/>
</dbReference>
<name>A0A953NCI0_9MOLU</name>
<comment type="caution">
    <text evidence="7">The sequence shown here is derived from an EMBL/GenBank/DDBJ whole genome shotgun (WGS) entry which is preliminary data.</text>
</comment>
<protein>
    <submittedName>
        <fullName evidence="7">LemA family protein</fullName>
    </submittedName>
</protein>
<feature type="transmembrane region" description="Helical" evidence="6">
    <location>
        <begin position="35"/>
        <end position="55"/>
    </location>
</feature>
<dbReference type="SUPFAM" id="SSF140478">
    <property type="entry name" value="LemA-like"/>
    <property type="match status" value="1"/>
</dbReference>
<dbReference type="GO" id="GO:0016020">
    <property type="term" value="C:membrane"/>
    <property type="evidence" value="ECO:0007669"/>
    <property type="project" value="UniProtKB-SubCell"/>
</dbReference>
<keyword evidence="4 6" id="KW-1133">Transmembrane helix</keyword>
<evidence type="ECO:0000256" key="3">
    <source>
        <dbReference type="ARBA" id="ARBA00022692"/>
    </source>
</evidence>
<dbReference type="AlphaFoldDB" id="A0A953NCI0"/>
<comment type="similarity">
    <text evidence="2">Belongs to the LemA family.</text>
</comment>
<keyword evidence="5 6" id="KW-0472">Membrane</keyword>
<comment type="subcellular location">
    <subcellularLocation>
        <location evidence="1">Membrane</location>
        <topology evidence="1">Single-pass membrane protein</topology>
    </subcellularLocation>
</comment>
<dbReference type="Gene3D" id="1.20.1440.20">
    <property type="entry name" value="LemA-like domain"/>
    <property type="match status" value="1"/>
</dbReference>
<evidence type="ECO:0000256" key="5">
    <source>
        <dbReference type="ARBA" id="ARBA00023136"/>
    </source>
</evidence>
<dbReference type="RefSeq" id="WP_223644504.1">
    <property type="nucleotide sequence ID" value="NZ_JAIQBY010000006.1"/>
</dbReference>
<evidence type="ECO:0000256" key="2">
    <source>
        <dbReference type="ARBA" id="ARBA00008854"/>
    </source>
</evidence>
<evidence type="ECO:0000256" key="6">
    <source>
        <dbReference type="SAM" id="Phobius"/>
    </source>
</evidence>
<evidence type="ECO:0000256" key="4">
    <source>
        <dbReference type="ARBA" id="ARBA00022989"/>
    </source>
</evidence>
<reference evidence="7 8" key="1">
    <citation type="submission" date="2021-09" db="EMBL/GenBank/DDBJ databases">
        <title>WGS of Mycoplasma sp. Zaradi2 strains.</title>
        <authorList>
            <person name="Spergser J."/>
        </authorList>
    </citation>
    <scope>NUCLEOTIDE SEQUENCE [LARGE SCALE GENOMIC DNA]</scope>
    <source>
        <strain evidence="7 8">1331</strain>
    </source>
</reference>
<dbReference type="PANTHER" id="PTHR34478">
    <property type="entry name" value="PROTEIN LEMA"/>
    <property type="match status" value="1"/>
</dbReference>
<evidence type="ECO:0000313" key="7">
    <source>
        <dbReference type="EMBL" id="MBZ4195342.1"/>
    </source>
</evidence>
<keyword evidence="8" id="KW-1185">Reference proteome</keyword>
<accession>A0A953NCI0</accession>